<comment type="caution">
    <text evidence="2">The sequence shown here is derived from an EMBL/GenBank/DDBJ whole genome shotgun (WGS) entry which is preliminary data.</text>
</comment>
<feature type="compositionally biased region" description="Basic and acidic residues" evidence="1">
    <location>
        <begin position="253"/>
        <end position="266"/>
    </location>
</feature>
<keyword evidence="3" id="KW-1185">Reference proteome</keyword>
<feature type="compositionally biased region" description="Basic and acidic residues" evidence="1">
    <location>
        <begin position="109"/>
        <end position="239"/>
    </location>
</feature>
<feature type="region of interest" description="Disordered" evidence="1">
    <location>
        <begin position="109"/>
        <end position="280"/>
    </location>
</feature>
<reference evidence="2 3" key="1">
    <citation type="submission" date="2019-05" db="EMBL/GenBank/DDBJ databases">
        <title>Another draft genome of Portunus trituberculatus and its Hox gene families provides insights of decapod evolution.</title>
        <authorList>
            <person name="Jeong J.-H."/>
            <person name="Song I."/>
            <person name="Kim S."/>
            <person name="Choi T."/>
            <person name="Kim D."/>
            <person name="Ryu S."/>
            <person name="Kim W."/>
        </authorList>
    </citation>
    <scope>NUCLEOTIDE SEQUENCE [LARGE SCALE GENOMIC DNA]</scope>
    <source>
        <tissue evidence="2">Muscle</tissue>
    </source>
</reference>
<sequence>MTPRPSVKQGGEWYHYDTIEGRGEVPCDPQGAGRRAALGIFSEAVWVQGTVSPSPPTREHDLNYVLSKLTALWEEVERLRHDLADHRHGYPPHDQVTQEVETLQHEKLVHSKQSPHEGHNDHHDPNALHQDTHHHGHDHTDDTHDHEGHDHSQDHSEHGEGHDHSGDTHDHEGHDHSKDTHQHDNDHHHDHDHTGDTHEHEGHDHSQDHTEHGEGHDHTGDVHNHEGHDHRQDAHQHDHDHHHHDDHHHHHHEKDAHDTHGLHDTPEEAPAPASEAVRGATLDGKIQTVIRRQDPRMTLLCDVDCMTLLVGEQRRADLGWSVLMARHCWQSGQCSFRGFLTPYPSQHPPGNRSTPKLYLNLS</sequence>
<evidence type="ECO:0000313" key="3">
    <source>
        <dbReference type="Proteomes" id="UP000324222"/>
    </source>
</evidence>
<organism evidence="2 3">
    <name type="scientific">Portunus trituberculatus</name>
    <name type="common">Swimming crab</name>
    <name type="synonym">Neptunus trituberculatus</name>
    <dbReference type="NCBI Taxonomy" id="210409"/>
    <lineage>
        <taxon>Eukaryota</taxon>
        <taxon>Metazoa</taxon>
        <taxon>Ecdysozoa</taxon>
        <taxon>Arthropoda</taxon>
        <taxon>Crustacea</taxon>
        <taxon>Multicrustacea</taxon>
        <taxon>Malacostraca</taxon>
        <taxon>Eumalacostraca</taxon>
        <taxon>Eucarida</taxon>
        <taxon>Decapoda</taxon>
        <taxon>Pleocyemata</taxon>
        <taxon>Brachyura</taxon>
        <taxon>Eubrachyura</taxon>
        <taxon>Portunoidea</taxon>
        <taxon>Portunidae</taxon>
        <taxon>Portuninae</taxon>
        <taxon>Portunus</taxon>
    </lineage>
</organism>
<proteinExistence type="predicted"/>
<dbReference type="EMBL" id="VSRR010003130">
    <property type="protein sequence ID" value="MPC34781.1"/>
    <property type="molecule type" value="Genomic_DNA"/>
</dbReference>
<evidence type="ECO:0000313" key="2">
    <source>
        <dbReference type="EMBL" id="MPC34781.1"/>
    </source>
</evidence>
<name>A0A5B7EJZ7_PORTR</name>
<feature type="compositionally biased region" description="Basic residues" evidence="1">
    <location>
        <begin position="240"/>
        <end position="252"/>
    </location>
</feature>
<gene>
    <name evidence="2" type="ORF">E2C01_028182</name>
</gene>
<dbReference type="Proteomes" id="UP000324222">
    <property type="component" value="Unassembled WGS sequence"/>
</dbReference>
<dbReference type="OrthoDB" id="2015551at2759"/>
<evidence type="ECO:0000256" key="1">
    <source>
        <dbReference type="SAM" id="MobiDB-lite"/>
    </source>
</evidence>
<accession>A0A5B7EJZ7</accession>
<dbReference type="AlphaFoldDB" id="A0A5B7EJZ7"/>
<protein>
    <submittedName>
        <fullName evidence="2">Uncharacterized protein</fullName>
    </submittedName>
</protein>